<proteinExistence type="inferred from homology"/>
<keyword evidence="3 4" id="KW-0975">Bacterial flagellum</keyword>
<dbReference type="GO" id="GO:0009425">
    <property type="term" value="C:bacterial-type flagellum basal body"/>
    <property type="evidence" value="ECO:0007669"/>
    <property type="project" value="UniProtKB-SubCell"/>
</dbReference>
<keyword evidence="7" id="KW-0282">Flagellum</keyword>
<reference evidence="7 8" key="1">
    <citation type="submission" date="2016-11" db="EMBL/GenBank/DDBJ databases">
        <title>Paenibacillus species isolates.</title>
        <authorList>
            <person name="Beno S.M."/>
        </authorList>
    </citation>
    <scope>NUCLEOTIDE SEQUENCE [LARGE SCALE GENOMIC DNA]</scope>
    <source>
        <strain evidence="7 8">FSL R5-0378</strain>
    </source>
</reference>
<dbReference type="PRINTS" id="PR01006">
    <property type="entry name" value="FLGHOOKFLIE"/>
</dbReference>
<evidence type="ECO:0000256" key="6">
    <source>
        <dbReference type="SAM" id="MobiDB-lite"/>
    </source>
</evidence>
<dbReference type="Pfam" id="PF02049">
    <property type="entry name" value="FliE"/>
    <property type="match status" value="1"/>
</dbReference>
<protein>
    <recommendedName>
        <fullName evidence="4 5">Flagellar hook-basal body complex protein FliE</fullName>
    </recommendedName>
</protein>
<dbReference type="InterPro" id="IPR001624">
    <property type="entry name" value="FliE"/>
</dbReference>
<accession>A0A1R1F364</accession>
<dbReference type="NCBIfam" id="TIGR00205">
    <property type="entry name" value="fliE"/>
    <property type="match status" value="1"/>
</dbReference>
<evidence type="ECO:0000256" key="1">
    <source>
        <dbReference type="ARBA" id="ARBA00004117"/>
    </source>
</evidence>
<dbReference type="PANTHER" id="PTHR34653:SF1">
    <property type="entry name" value="FLAGELLAR HOOK-BASAL BODY COMPLEX PROTEIN FLIE"/>
    <property type="match status" value="1"/>
</dbReference>
<dbReference type="HAMAP" id="MF_00724">
    <property type="entry name" value="FliE"/>
    <property type="match status" value="1"/>
</dbReference>
<dbReference type="GO" id="GO:0071973">
    <property type="term" value="P:bacterial-type flagellum-dependent cell motility"/>
    <property type="evidence" value="ECO:0007669"/>
    <property type="project" value="InterPro"/>
</dbReference>
<evidence type="ECO:0000256" key="3">
    <source>
        <dbReference type="ARBA" id="ARBA00023143"/>
    </source>
</evidence>
<sequence length="103" mass="11380">MIQNSMFSTQSIQPLDMKQSASSASKTPAQSLSDFGSYLENALNQVAGQEKAAEEMSNQFMLGQVDVDQVMVSSQKALLSLELTTQIRNKAIEAYQEIMRTQI</sequence>
<comment type="caution">
    <text evidence="7">The sequence shown here is derived from an EMBL/GenBank/DDBJ whole genome shotgun (WGS) entry which is preliminary data.</text>
</comment>
<gene>
    <name evidence="4" type="primary">fliE</name>
    <name evidence="7" type="ORF">BK138_08125</name>
</gene>
<evidence type="ECO:0000313" key="7">
    <source>
        <dbReference type="EMBL" id="OMF58475.1"/>
    </source>
</evidence>
<dbReference type="GO" id="GO:0005198">
    <property type="term" value="F:structural molecule activity"/>
    <property type="evidence" value="ECO:0007669"/>
    <property type="project" value="UniProtKB-UniRule"/>
</dbReference>
<dbReference type="STRING" id="297318.BK138_08125"/>
<feature type="region of interest" description="Disordered" evidence="6">
    <location>
        <begin position="1"/>
        <end position="31"/>
    </location>
</feature>
<evidence type="ECO:0000256" key="5">
    <source>
        <dbReference type="NCBIfam" id="TIGR00205"/>
    </source>
</evidence>
<dbReference type="RefSeq" id="WP_076168164.1">
    <property type="nucleotide sequence ID" value="NZ_MRTP01000001.1"/>
</dbReference>
<dbReference type="EMBL" id="MRTP01000001">
    <property type="protein sequence ID" value="OMF58475.1"/>
    <property type="molecule type" value="Genomic_DNA"/>
</dbReference>
<keyword evidence="8" id="KW-1185">Reference proteome</keyword>
<comment type="subcellular location">
    <subcellularLocation>
        <location evidence="1 4">Bacterial flagellum basal body</location>
    </subcellularLocation>
</comment>
<dbReference type="GO" id="GO:0003774">
    <property type="term" value="F:cytoskeletal motor activity"/>
    <property type="evidence" value="ECO:0007669"/>
    <property type="project" value="InterPro"/>
</dbReference>
<dbReference type="AlphaFoldDB" id="A0A1R1F364"/>
<evidence type="ECO:0000256" key="4">
    <source>
        <dbReference type="HAMAP-Rule" id="MF_00724"/>
    </source>
</evidence>
<keyword evidence="7" id="KW-0966">Cell projection</keyword>
<evidence type="ECO:0000256" key="2">
    <source>
        <dbReference type="ARBA" id="ARBA00009272"/>
    </source>
</evidence>
<dbReference type="PANTHER" id="PTHR34653">
    <property type="match status" value="1"/>
</dbReference>
<comment type="similarity">
    <text evidence="2 4">Belongs to the FliE family.</text>
</comment>
<dbReference type="Proteomes" id="UP000187172">
    <property type="component" value="Unassembled WGS sequence"/>
</dbReference>
<keyword evidence="7" id="KW-0969">Cilium</keyword>
<name>A0A1R1F364_9BACL</name>
<organism evidence="7 8">
    <name type="scientific">Paenibacillus rhizosphaerae</name>
    <dbReference type="NCBI Taxonomy" id="297318"/>
    <lineage>
        <taxon>Bacteria</taxon>
        <taxon>Bacillati</taxon>
        <taxon>Bacillota</taxon>
        <taxon>Bacilli</taxon>
        <taxon>Bacillales</taxon>
        <taxon>Paenibacillaceae</taxon>
        <taxon>Paenibacillus</taxon>
    </lineage>
</organism>
<evidence type="ECO:0000313" key="8">
    <source>
        <dbReference type="Proteomes" id="UP000187172"/>
    </source>
</evidence>